<evidence type="ECO:0000313" key="1">
    <source>
        <dbReference type="EMBL" id="AMP03353.1"/>
    </source>
</evidence>
<sequence length="55" mass="6026">MVFPNELSMTTYHDEEKGAAGSMVTQYGLSVLTQSEWAYSHKKTPHKCGVSVCCG</sequence>
<dbReference type="AlphaFoldDB" id="A0A127PZZ5"/>
<dbReference type="EMBL" id="CP013234">
    <property type="protein sequence ID" value="AMP03353.1"/>
    <property type="molecule type" value="Genomic_DNA"/>
</dbReference>
<dbReference type="PATRIC" id="fig|279113.9.peg.961"/>
<proteinExistence type="predicted"/>
<dbReference type="Proteomes" id="UP000074561">
    <property type="component" value="Chromosome"/>
</dbReference>
<evidence type="ECO:0000313" key="2">
    <source>
        <dbReference type="Proteomes" id="UP000074561"/>
    </source>
</evidence>
<gene>
    <name evidence="1" type="ORF">CPter91_0965</name>
</gene>
<name>A0A127PZZ5_9BURK</name>
<reference evidence="1 2" key="1">
    <citation type="submission" date="2015-11" db="EMBL/GenBank/DDBJ databases">
        <title>Exploring the genomic traits of fungus-feeding bacterial genus Collimonas.</title>
        <authorList>
            <person name="Song C."/>
            <person name="Schmidt R."/>
            <person name="de Jager V."/>
            <person name="Krzyzanowska D."/>
            <person name="Jongedijk E."/>
            <person name="Cankar K."/>
            <person name="Beekwilder J."/>
            <person name="van Veen A."/>
            <person name="de Boer W."/>
            <person name="van Veen J.A."/>
            <person name="Garbeva P."/>
        </authorList>
    </citation>
    <scope>NUCLEOTIDE SEQUENCE [LARGE SCALE GENOMIC DNA]</scope>
    <source>
        <strain evidence="1 2">Ter91</strain>
    </source>
</reference>
<protein>
    <submittedName>
        <fullName evidence="1">Uncharacterized protein</fullName>
    </submittedName>
</protein>
<organism evidence="1 2">
    <name type="scientific">Collimonas pratensis</name>
    <dbReference type="NCBI Taxonomy" id="279113"/>
    <lineage>
        <taxon>Bacteria</taxon>
        <taxon>Pseudomonadati</taxon>
        <taxon>Pseudomonadota</taxon>
        <taxon>Betaproteobacteria</taxon>
        <taxon>Burkholderiales</taxon>
        <taxon>Oxalobacteraceae</taxon>
        <taxon>Collimonas</taxon>
    </lineage>
</organism>
<accession>A0A127PZZ5</accession>
<dbReference type="KEGG" id="cpra:CPter91_0965"/>